<evidence type="ECO:0000313" key="2">
    <source>
        <dbReference type="Proteomes" id="UP000019376"/>
    </source>
</evidence>
<proteinExistence type="predicted"/>
<dbReference type="Proteomes" id="UP000019376">
    <property type="component" value="Unassembled WGS sequence"/>
</dbReference>
<dbReference type="HOGENOM" id="CLU_1971297_0_0_1"/>
<reference evidence="1 2" key="1">
    <citation type="journal article" date="2013" name="PLoS ONE">
        <title>Genomic and secretomic analyses reveal unique features of the lignocellulolytic enzyme system of Penicillium decumbens.</title>
        <authorList>
            <person name="Liu G."/>
            <person name="Zhang L."/>
            <person name="Wei X."/>
            <person name="Zou G."/>
            <person name="Qin Y."/>
            <person name="Ma L."/>
            <person name="Li J."/>
            <person name="Zheng H."/>
            <person name="Wang S."/>
            <person name="Wang C."/>
            <person name="Xun L."/>
            <person name="Zhao G.-P."/>
            <person name="Zhou Z."/>
            <person name="Qu Y."/>
        </authorList>
    </citation>
    <scope>NUCLEOTIDE SEQUENCE [LARGE SCALE GENOMIC DNA]</scope>
    <source>
        <strain evidence="2">114-2 / CGMCC 5302</strain>
    </source>
</reference>
<accession>S7ZHV1</accession>
<sequence>MQIIISTIGREKWHAACSGCTSYPDETASPSSLRWASMRPHGWTRVGYITKSTKAQQMNHEESILRHAFCFMLHAQGESTGRSIQTSSILRVRWQCECLRRSASLAVNWRSIGLRRTRIPSAATLAI</sequence>
<organism evidence="1 2">
    <name type="scientific">Penicillium oxalicum (strain 114-2 / CGMCC 5302)</name>
    <name type="common">Penicillium decumbens</name>
    <dbReference type="NCBI Taxonomy" id="933388"/>
    <lineage>
        <taxon>Eukaryota</taxon>
        <taxon>Fungi</taxon>
        <taxon>Dikarya</taxon>
        <taxon>Ascomycota</taxon>
        <taxon>Pezizomycotina</taxon>
        <taxon>Eurotiomycetes</taxon>
        <taxon>Eurotiomycetidae</taxon>
        <taxon>Eurotiales</taxon>
        <taxon>Aspergillaceae</taxon>
        <taxon>Penicillium</taxon>
    </lineage>
</organism>
<gene>
    <name evidence="1" type="ORF">PDE_04774</name>
</gene>
<dbReference type="AlphaFoldDB" id="S7ZHV1"/>
<dbReference type="EMBL" id="KB644412">
    <property type="protein sequence ID" value="EPS29824.1"/>
    <property type="molecule type" value="Genomic_DNA"/>
</dbReference>
<keyword evidence="2" id="KW-1185">Reference proteome</keyword>
<protein>
    <submittedName>
        <fullName evidence="1">Uncharacterized protein</fullName>
    </submittedName>
</protein>
<name>S7ZHV1_PENO1</name>
<evidence type="ECO:0000313" key="1">
    <source>
        <dbReference type="EMBL" id="EPS29824.1"/>
    </source>
</evidence>